<dbReference type="EnsemblPlants" id="PNT72181">
    <property type="protein sequence ID" value="PNT72181"/>
    <property type="gene ID" value="BRADI_2g40900v3"/>
</dbReference>
<evidence type="ECO:0000313" key="3">
    <source>
        <dbReference type="EnsemblPlants" id="PNT72181"/>
    </source>
</evidence>
<dbReference type="Proteomes" id="UP000008810">
    <property type="component" value="Chromosome 2"/>
</dbReference>
<evidence type="ECO:0000256" key="1">
    <source>
        <dbReference type="SAM" id="MobiDB-lite"/>
    </source>
</evidence>
<dbReference type="AlphaFoldDB" id="A0A2K2DD28"/>
<feature type="region of interest" description="Disordered" evidence="1">
    <location>
        <begin position="1"/>
        <end position="62"/>
    </location>
</feature>
<protein>
    <submittedName>
        <fullName evidence="2 3">Uncharacterized protein</fullName>
    </submittedName>
</protein>
<reference evidence="2 3" key="1">
    <citation type="journal article" date="2010" name="Nature">
        <title>Genome sequencing and analysis of the model grass Brachypodium distachyon.</title>
        <authorList>
            <consortium name="International Brachypodium Initiative"/>
        </authorList>
    </citation>
    <scope>NUCLEOTIDE SEQUENCE [LARGE SCALE GENOMIC DNA]</scope>
    <source>
        <strain evidence="2 3">Bd21</strain>
    </source>
</reference>
<dbReference type="EMBL" id="CM000881">
    <property type="protein sequence ID" value="PNT72181.1"/>
    <property type="molecule type" value="Genomic_DNA"/>
</dbReference>
<dbReference type="PANTHER" id="PTHR34371">
    <property type="entry name" value="OS01G0551000 PROTEIN"/>
    <property type="match status" value="1"/>
</dbReference>
<proteinExistence type="predicted"/>
<evidence type="ECO:0000313" key="4">
    <source>
        <dbReference type="Proteomes" id="UP000008810"/>
    </source>
</evidence>
<name>A0A2K2DD28_BRADI</name>
<gene>
    <name evidence="3" type="primary">LOC100824180</name>
    <name evidence="2" type="ORF">BRADI_2g40900v3</name>
</gene>
<evidence type="ECO:0000313" key="2">
    <source>
        <dbReference type="EMBL" id="PNT72181.1"/>
    </source>
</evidence>
<feature type="compositionally biased region" description="Acidic residues" evidence="1">
    <location>
        <begin position="223"/>
        <end position="232"/>
    </location>
</feature>
<reference evidence="3" key="3">
    <citation type="submission" date="2018-08" db="UniProtKB">
        <authorList>
            <consortium name="EnsemblPlants"/>
        </authorList>
    </citation>
    <scope>IDENTIFICATION</scope>
    <source>
        <strain evidence="3">cv. Bd21</strain>
    </source>
</reference>
<dbReference type="OrthoDB" id="1934555at2759"/>
<feature type="region of interest" description="Disordered" evidence="1">
    <location>
        <begin position="126"/>
        <end position="240"/>
    </location>
</feature>
<reference evidence="2" key="2">
    <citation type="submission" date="2017-06" db="EMBL/GenBank/DDBJ databases">
        <title>WGS assembly of Brachypodium distachyon.</title>
        <authorList>
            <consortium name="The International Brachypodium Initiative"/>
            <person name="Lucas S."/>
            <person name="Harmon-Smith M."/>
            <person name="Lail K."/>
            <person name="Tice H."/>
            <person name="Grimwood J."/>
            <person name="Bruce D."/>
            <person name="Barry K."/>
            <person name="Shu S."/>
            <person name="Lindquist E."/>
            <person name="Wang M."/>
            <person name="Pitluck S."/>
            <person name="Vogel J.P."/>
            <person name="Garvin D.F."/>
            <person name="Mockler T.C."/>
            <person name="Schmutz J."/>
            <person name="Rokhsar D."/>
            <person name="Bevan M.W."/>
        </authorList>
    </citation>
    <scope>NUCLEOTIDE SEQUENCE</scope>
    <source>
        <strain evidence="2">Bd21</strain>
    </source>
</reference>
<sequence length="301" mass="32524">MGTEEAMTRSGKTKAPPSSLPPAPAPALFLVRTRPRNTTATSKVMGVDCSPSPRRPSTPPLRSRVTVPFLWEDAPGKPKLRRPAPQLVFPSAAAASPALVRDHEGGAAVPLKLPPRLQTAAEYSVVSSPSTVLHGPYLGGKTKPPRPRPLRRSESAASRLLSWRKAAAASKSKKGGHDHDAPDASCCSPPGSSASSSSSSSMSYFFDDQSRRSHWRQQADAREESEDGEEDGGAAQGSVRITRFRRNSSLPNITTSRLWVSFESPVSSPVRLPRFLCFSCLALFCLQLNLIYLCMHTKQPI</sequence>
<feature type="compositionally biased region" description="Low complexity" evidence="1">
    <location>
        <begin position="184"/>
        <end position="203"/>
    </location>
</feature>
<dbReference type="ExpressionAtlas" id="A0A2K2DD28">
    <property type="expression patterns" value="baseline and differential"/>
</dbReference>
<dbReference type="Gramene" id="PNT72181">
    <property type="protein sequence ID" value="PNT72181"/>
    <property type="gene ID" value="BRADI_2g40900v3"/>
</dbReference>
<accession>A0A2K2DD28</accession>
<feature type="compositionally biased region" description="Low complexity" evidence="1">
    <location>
        <begin position="155"/>
        <end position="170"/>
    </location>
</feature>
<organism evidence="2">
    <name type="scientific">Brachypodium distachyon</name>
    <name type="common">Purple false brome</name>
    <name type="synonym">Trachynia distachya</name>
    <dbReference type="NCBI Taxonomy" id="15368"/>
    <lineage>
        <taxon>Eukaryota</taxon>
        <taxon>Viridiplantae</taxon>
        <taxon>Streptophyta</taxon>
        <taxon>Embryophyta</taxon>
        <taxon>Tracheophyta</taxon>
        <taxon>Spermatophyta</taxon>
        <taxon>Magnoliopsida</taxon>
        <taxon>Liliopsida</taxon>
        <taxon>Poales</taxon>
        <taxon>Poaceae</taxon>
        <taxon>BOP clade</taxon>
        <taxon>Pooideae</taxon>
        <taxon>Stipodae</taxon>
        <taxon>Brachypodieae</taxon>
        <taxon>Brachypodium</taxon>
    </lineage>
</organism>
<keyword evidence="4" id="KW-1185">Reference proteome</keyword>
<dbReference type="PANTHER" id="PTHR34371:SF6">
    <property type="entry name" value="MEMBRANE-ASSOCIATED KINASE REGULATOR 6"/>
    <property type="match status" value="1"/>
</dbReference>